<comment type="similarity">
    <text evidence="1 5">Belongs to the carotenoid oxygenase family.</text>
</comment>
<dbReference type="InterPro" id="IPR004294">
    <property type="entry name" value="Carotenoid_Oase"/>
</dbReference>
<evidence type="ECO:0000256" key="2">
    <source>
        <dbReference type="ARBA" id="ARBA00022723"/>
    </source>
</evidence>
<protein>
    <recommendedName>
        <fullName evidence="5">Dioxygenase</fullName>
        <ecNumber evidence="5">1.13.11.-</ecNumber>
    </recommendedName>
</protein>
<keyword evidence="3 5" id="KW-0560">Oxidoreductase</keyword>
<proteinExistence type="inferred from homology"/>
<gene>
    <name evidence="6" type="ORF">ACFSXZ_10415</name>
</gene>
<dbReference type="PANTHER" id="PTHR10543:SF89">
    <property type="entry name" value="CAROTENOID 9,10(9',10')-CLEAVAGE DIOXYGENASE 1"/>
    <property type="match status" value="1"/>
</dbReference>
<dbReference type="Proteomes" id="UP001597417">
    <property type="component" value="Unassembled WGS sequence"/>
</dbReference>
<dbReference type="RefSeq" id="WP_378263798.1">
    <property type="nucleotide sequence ID" value="NZ_JBHUKR010000006.1"/>
</dbReference>
<dbReference type="PANTHER" id="PTHR10543">
    <property type="entry name" value="BETA-CAROTENE DIOXYGENASE"/>
    <property type="match status" value="1"/>
</dbReference>
<sequence>MVSQVPTTFPDEPLFAGFNAPMRVEAEIYDLEVAQGEVPGQLDGTYYRVVADRQWPPRSADDIPFNADGMVMSFRFTGGHVDFRSRYVRTPRFKAEREARRALFGAYRNAYTDDPSVTGMNRTLANTNVFWHAGRLLASKEDGLPFEIDPDTLETVGMHTFDGALTSPTSTAHPKFDPRTGEMVFFGYAAKGEGTPDIVYYEADRNGNLVHETWFQAPYSSMLHDFAVTQNFVIFPIIPLVADADRLRVGQPLFAWDPGKDVYLGVLPRKGRTEDLRWYRASTRFASHILGAYDDGRHIFVDTPVSESNYFPFFPDVSGAPRDPERVKGYLSRWTIDTMGESRTFTEERLTDHAGEFPRMDDRFETLPYSWGVLGMYEVPGQRRPGGGFRWIGTVDLAARTTRTHYVGDASTTGEPLFVPAHDEAGPGEGYVMAVVGRHEENRSDLLILDAKRIDVPPVATVKLPIRIPYGLHGNWVTATELRKGA</sequence>
<organism evidence="6 7">
    <name type="scientific">Amycolatopsis pigmentata</name>
    <dbReference type="NCBI Taxonomy" id="450801"/>
    <lineage>
        <taxon>Bacteria</taxon>
        <taxon>Bacillati</taxon>
        <taxon>Actinomycetota</taxon>
        <taxon>Actinomycetes</taxon>
        <taxon>Pseudonocardiales</taxon>
        <taxon>Pseudonocardiaceae</taxon>
        <taxon>Amycolatopsis</taxon>
    </lineage>
</organism>
<keyword evidence="2 5" id="KW-0479">Metal-binding</keyword>
<comment type="cofactor">
    <cofactor evidence="5">
        <name>Fe(2+)</name>
        <dbReference type="ChEBI" id="CHEBI:29033"/>
    </cofactor>
    <text evidence="5">Binds 1 Fe(2+) ion per subunit.</text>
</comment>
<name>A0ABW5FSJ1_9PSEU</name>
<keyword evidence="7" id="KW-1185">Reference proteome</keyword>
<comment type="caution">
    <text evidence="6">The sequence shown here is derived from an EMBL/GenBank/DDBJ whole genome shotgun (WGS) entry which is preliminary data.</text>
</comment>
<evidence type="ECO:0000313" key="7">
    <source>
        <dbReference type="Proteomes" id="UP001597417"/>
    </source>
</evidence>
<keyword evidence="5" id="KW-0223">Dioxygenase</keyword>
<dbReference type="EMBL" id="JBHUKR010000006">
    <property type="protein sequence ID" value="MFD2416737.1"/>
    <property type="molecule type" value="Genomic_DNA"/>
</dbReference>
<accession>A0ABW5FSJ1</accession>
<evidence type="ECO:0000256" key="4">
    <source>
        <dbReference type="ARBA" id="ARBA00023004"/>
    </source>
</evidence>
<evidence type="ECO:0000313" key="6">
    <source>
        <dbReference type="EMBL" id="MFD2416737.1"/>
    </source>
</evidence>
<reference evidence="7" key="1">
    <citation type="journal article" date="2019" name="Int. J. Syst. Evol. Microbiol.">
        <title>The Global Catalogue of Microorganisms (GCM) 10K type strain sequencing project: providing services to taxonomists for standard genome sequencing and annotation.</title>
        <authorList>
            <consortium name="The Broad Institute Genomics Platform"/>
            <consortium name="The Broad Institute Genome Sequencing Center for Infectious Disease"/>
            <person name="Wu L."/>
            <person name="Ma J."/>
        </authorList>
    </citation>
    <scope>NUCLEOTIDE SEQUENCE [LARGE SCALE GENOMIC DNA]</scope>
    <source>
        <strain evidence="7">CGMCC 4.7645</strain>
    </source>
</reference>
<keyword evidence="4 5" id="KW-0408">Iron</keyword>
<evidence type="ECO:0000256" key="3">
    <source>
        <dbReference type="ARBA" id="ARBA00023002"/>
    </source>
</evidence>
<dbReference type="EC" id="1.13.11.-" evidence="5"/>
<evidence type="ECO:0000256" key="1">
    <source>
        <dbReference type="ARBA" id="ARBA00006787"/>
    </source>
</evidence>
<evidence type="ECO:0000256" key="5">
    <source>
        <dbReference type="RuleBase" id="RU364048"/>
    </source>
</evidence>
<dbReference type="Pfam" id="PF03055">
    <property type="entry name" value="RPE65"/>
    <property type="match status" value="1"/>
</dbReference>